<feature type="transmembrane region" description="Helical" evidence="1">
    <location>
        <begin position="85"/>
        <end position="105"/>
    </location>
</feature>
<organism evidence="2 3">
    <name type="scientific">Orlajensenia flava</name>
    <dbReference type="NCBI Taxonomy" id="2565934"/>
    <lineage>
        <taxon>Bacteria</taxon>
        <taxon>Bacillati</taxon>
        <taxon>Actinomycetota</taxon>
        <taxon>Actinomycetes</taxon>
        <taxon>Micrococcales</taxon>
        <taxon>Microbacteriaceae</taxon>
        <taxon>Orlajensenia</taxon>
    </lineage>
</organism>
<proteinExistence type="predicted"/>
<protein>
    <submittedName>
        <fullName evidence="2">Phage holin family protein</fullName>
    </submittedName>
</protein>
<dbReference type="Proteomes" id="UP000307380">
    <property type="component" value="Unassembled WGS sequence"/>
</dbReference>
<dbReference type="OrthoDB" id="3216929at2"/>
<keyword evidence="1" id="KW-0812">Transmembrane</keyword>
<evidence type="ECO:0000313" key="3">
    <source>
        <dbReference type="Proteomes" id="UP000307380"/>
    </source>
</evidence>
<dbReference type="AlphaFoldDB" id="A0A4S4FJ11"/>
<comment type="caution">
    <text evidence="2">The sequence shown here is derived from an EMBL/GenBank/DDBJ whole genome shotgun (WGS) entry which is preliminary data.</text>
</comment>
<keyword evidence="1" id="KW-0472">Membrane</keyword>
<dbReference type="InterPro" id="IPR009937">
    <property type="entry name" value="Phage_holin_3_6"/>
</dbReference>
<sequence>MTDQPTPSEEKAGNTSLGDLLSEVTRDVSTLMRQEVALARAEIQQSAKRAGKGAGLLGGGGVAGFLAVLFVSIAAWWGLGYLIGNAWSGLVVAVIWGIVAAVLYVNGRKALATVEGVPQTVETVKEIPETLKRNEENR</sequence>
<evidence type="ECO:0000313" key="2">
    <source>
        <dbReference type="EMBL" id="THG30373.1"/>
    </source>
</evidence>
<gene>
    <name evidence="2" type="ORF">E6C70_15130</name>
</gene>
<reference evidence="2 3" key="1">
    <citation type="submission" date="2019-04" db="EMBL/GenBank/DDBJ databases">
        <authorList>
            <person name="Jiang L."/>
        </authorList>
    </citation>
    <scope>NUCLEOTIDE SEQUENCE [LARGE SCALE GENOMIC DNA]</scope>
    <source>
        <strain evidence="2 3">YIM 131861</strain>
    </source>
</reference>
<feature type="transmembrane region" description="Helical" evidence="1">
    <location>
        <begin position="54"/>
        <end position="79"/>
    </location>
</feature>
<name>A0A4S4FJ11_9MICO</name>
<dbReference type="Pfam" id="PF07332">
    <property type="entry name" value="Phage_holin_3_6"/>
    <property type="match status" value="1"/>
</dbReference>
<accession>A0A4S4FJ11</accession>
<keyword evidence="3" id="KW-1185">Reference proteome</keyword>
<dbReference type="EMBL" id="SSSN01000014">
    <property type="protein sequence ID" value="THG30373.1"/>
    <property type="molecule type" value="Genomic_DNA"/>
</dbReference>
<keyword evidence="1" id="KW-1133">Transmembrane helix</keyword>
<dbReference type="RefSeq" id="WP_136425339.1">
    <property type="nucleotide sequence ID" value="NZ_OZ241748.1"/>
</dbReference>
<evidence type="ECO:0000256" key="1">
    <source>
        <dbReference type="SAM" id="Phobius"/>
    </source>
</evidence>